<dbReference type="Pfam" id="PF14652">
    <property type="entry name" value="DUF4457"/>
    <property type="match status" value="1"/>
</dbReference>
<protein>
    <recommendedName>
        <fullName evidence="1">KATNIP domain-containing protein</fullName>
    </recommendedName>
</protein>
<accession>A0ABR2HAA4</accession>
<dbReference type="InterPro" id="IPR027859">
    <property type="entry name" value="KATNIP_dom"/>
</dbReference>
<dbReference type="PANTHER" id="PTHR21534">
    <property type="entry name" value="KATANIN-INTERACTING PROTEIN"/>
    <property type="match status" value="1"/>
</dbReference>
<sequence>MKLKCPIPDAVPRKHPNRSLAAARKFKRCSVDLPLELVPSSSAQRPNSLKLSKAPSLVVKADSPLNMQKLSKIRAVTHAPQSLPLPEIDYEFVVLLLSTWGQSECITCSEIDFLTEDRIPIPDVRASFTNKNEIDKQYINDLQSICNRTLVKTPRHCWSYNWDFKNGPVSLCFSFTSTKAPEYIRIWNGKLDTDSQLKGFRVYFNKKRLYEGEVPCQFGIVAHIKLSDDLKMSIFNFAKLFDDDTLYDTDKYGRILVHPAKQIAIKLIDTFTPGSKDVGLNSIQFFCSKEGKEISFSSIKTIKVTGATSVYSPFHLLKEQKRTMDEKDMWIAHRDNPNDKIWYVVTFNKPIPIILVRIWNYNGSDVDIGVKKALITVDDNIVWSGCLNKAKGMTSKIVEGVTDVWLTEMEKWKDVPAIATIQTTRVDDVDNNQLASLPTLSSSNNS</sequence>
<dbReference type="Proteomes" id="UP001470230">
    <property type="component" value="Unassembled WGS sequence"/>
</dbReference>
<dbReference type="InterPro" id="IPR026704">
    <property type="entry name" value="KATNIP"/>
</dbReference>
<evidence type="ECO:0000259" key="1">
    <source>
        <dbReference type="Pfam" id="PF14652"/>
    </source>
</evidence>
<proteinExistence type="predicted"/>
<dbReference type="EMBL" id="JAPFFF010000038">
    <property type="protein sequence ID" value="KAK8842330.1"/>
    <property type="molecule type" value="Genomic_DNA"/>
</dbReference>
<feature type="domain" description="KATNIP" evidence="1">
    <location>
        <begin position="263"/>
        <end position="390"/>
    </location>
</feature>
<name>A0ABR2HAA4_9EUKA</name>
<keyword evidence="3" id="KW-1185">Reference proteome</keyword>
<reference evidence="2 3" key="1">
    <citation type="submission" date="2024-04" db="EMBL/GenBank/DDBJ databases">
        <title>Tritrichomonas musculus Genome.</title>
        <authorList>
            <person name="Alves-Ferreira E."/>
            <person name="Grigg M."/>
            <person name="Lorenzi H."/>
            <person name="Galac M."/>
        </authorList>
    </citation>
    <scope>NUCLEOTIDE SEQUENCE [LARGE SCALE GENOMIC DNA]</scope>
    <source>
        <strain evidence="2 3">EAF2021</strain>
    </source>
</reference>
<evidence type="ECO:0000313" key="2">
    <source>
        <dbReference type="EMBL" id="KAK8842330.1"/>
    </source>
</evidence>
<comment type="caution">
    <text evidence="2">The sequence shown here is derived from an EMBL/GenBank/DDBJ whole genome shotgun (WGS) entry which is preliminary data.</text>
</comment>
<dbReference type="PANTHER" id="PTHR21534:SF0">
    <property type="entry name" value="KATANIN-INTERACTING PROTEIN"/>
    <property type="match status" value="1"/>
</dbReference>
<evidence type="ECO:0000313" key="3">
    <source>
        <dbReference type="Proteomes" id="UP001470230"/>
    </source>
</evidence>
<organism evidence="2 3">
    <name type="scientific">Tritrichomonas musculus</name>
    <dbReference type="NCBI Taxonomy" id="1915356"/>
    <lineage>
        <taxon>Eukaryota</taxon>
        <taxon>Metamonada</taxon>
        <taxon>Parabasalia</taxon>
        <taxon>Tritrichomonadida</taxon>
        <taxon>Tritrichomonadidae</taxon>
        <taxon>Tritrichomonas</taxon>
    </lineage>
</organism>
<gene>
    <name evidence="2" type="ORF">M9Y10_025908</name>
</gene>